<name>A0AAD6V415_9AGAR</name>
<comment type="caution">
    <text evidence="2">The sequence shown here is derived from an EMBL/GenBank/DDBJ whole genome shotgun (WGS) entry which is preliminary data.</text>
</comment>
<dbReference type="PROSITE" id="PS50181">
    <property type="entry name" value="FBOX"/>
    <property type="match status" value="1"/>
</dbReference>
<accession>A0AAD6V415</accession>
<feature type="non-terminal residue" evidence="2">
    <location>
        <position position="1"/>
    </location>
</feature>
<feature type="domain" description="F-box" evidence="1">
    <location>
        <begin position="67"/>
        <end position="115"/>
    </location>
</feature>
<reference evidence="2" key="1">
    <citation type="submission" date="2023-03" db="EMBL/GenBank/DDBJ databases">
        <title>Massive genome expansion in bonnet fungi (Mycena s.s.) driven by repeated elements and novel gene families across ecological guilds.</title>
        <authorList>
            <consortium name="Lawrence Berkeley National Laboratory"/>
            <person name="Harder C.B."/>
            <person name="Miyauchi S."/>
            <person name="Viragh M."/>
            <person name="Kuo A."/>
            <person name="Thoen E."/>
            <person name="Andreopoulos B."/>
            <person name="Lu D."/>
            <person name="Skrede I."/>
            <person name="Drula E."/>
            <person name="Henrissat B."/>
            <person name="Morin E."/>
            <person name="Kohler A."/>
            <person name="Barry K."/>
            <person name="LaButti K."/>
            <person name="Morin E."/>
            <person name="Salamov A."/>
            <person name="Lipzen A."/>
            <person name="Mereny Z."/>
            <person name="Hegedus B."/>
            <person name="Baldrian P."/>
            <person name="Stursova M."/>
            <person name="Weitz H."/>
            <person name="Taylor A."/>
            <person name="Grigoriev I.V."/>
            <person name="Nagy L.G."/>
            <person name="Martin F."/>
            <person name="Kauserud H."/>
        </authorList>
    </citation>
    <scope>NUCLEOTIDE SEQUENCE</scope>
    <source>
        <strain evidence="2">9144</strain>
    </source>
</reference>
<sequence>SPYPNLLRSNSAPTGFEIDEINKLTKSVEAEISVFDDEIARVQSALDRLQSQRTKLRDFVKSHHGVVSIIRRLPNEILGEIFSHYSDASAHLAARLGAVCDRWRAIITLASPMLW</sequence>
<dbReference type="Pfam" id="PF12937">
    <property type="entry name" value="F-box-like"/>
    <property type="match status" value="1"/>
</dbReference>
<evidence type="ECO:0000259" key="1">
    <source>
        <dbReference type="PROSITE" id="PS50181"/>
    </source>
</evidence>
<evidence type="ECO:0000313" key="2">
    <source>
        <dbReference type="EMBL" id="KAJ7196825.1"/>
    </source>
</evidence>
<dbReference type="InterPro" id="IPR001810">
    <property type="entry name" value="F-box_dom"/>
</dbReference>
<keyword evidence="3" id="KW-1185">Reference proteome</keyword>
<dbReference type="EMBL" id="JARJCW010000081">
    <property type="protein sequence ID" value="KAJ7196825.1"/>
    <property type="molecule type" value="Genomic_DNA"/>
</dbReference>
<dbReference type="Gene3D" id="1.20.1280.50">
    <property type="match status" value="1"/>
</dbReference>
<dbReference type="SUPFAM" id="SSF81383">
    <property type="entry name" value="F-box domain"/>
    <property type="match status" value="1"/>
</dbReference>
<evidence type="ECO:0000313" key="3">
    <source>
        <dbReference type="Proteomes" id="UP001219525"/>
    </source>
</evidence>
<dbReference type="Proteomes" id="UP001219525">
    <property type="component" value="Unassembled WGS sequence"/>
</dbReference>
<dbReference type="InterPro" id="IPR036047">
    <property type="entry name" value="F-box-like_dom_sf"/>
</dbReference>
<proteinExistence type="predicted"/>
<protein>
    <recommendedName>
        <fullName evidence="1">F-box domain-containing protein</fullName>
    </recommendedName>
</protein>
<gene>
    <name evidence="2" type="ORF">GGX14DRAFT_314912</name>
</gene>
<feature type="non-terminal residue" evidence="2">
    <location>
        <position position="115"/>
    </location>
</feature>
<organism evidence="2 3">
    <name type="scientific">Mycena pura</name>
    <dbReference type="NCBI Taxonomy" id="153505"/>
    <lineage>
        <taxon>Eukaryota</taxon>
        <taxon>Fungi</taxon>
        <taxon>Dikarya</taxon>
        <taxon>Basidiomycota</taxon>
        <taxon>Agaricomycotina</taxon>
        <taxon>Agaricomycetes</taxon>
        <taxon>Agaricomycetidae</taxon>
        <taxon>Agaricales</taxon>
        <taxon>Marasmiineae</taxon>
        <taxon>Mycenaceae</taxon>
        <taxon>Mycena</taxon>
    </lineage>
</organism>
<dbReference type="AlphaFoldDB" id="A0AAD6V415"/>